<feature type="domain" description="Multidrug resistance protein MdtA-like C-terminal permuted SH3" evidence="6">
    <location>
        <begin position="216"/>
        <end position="270"/>
    </location>
</feature>
<dbReference type="InterPro" id="IPR006143">
    <property type="entry name" value="RND_pump_MFP"/>
</dbReference>
<dbReference type="GO" id="GO:0016020">
    <property type="term" value="C:membrane"/>
    <property type="evidence" value="ECO:0007669"/>
    <property type="project" value="InterPro"/>
</dbReference>
<dbReference type="InterPro" id="IPR011053">
    <property type="entry name" value="Single_hybrid_motif"/>
</dbReference>
<feature type="region of interest" description="Disordered" evidence="4">
    <location>
        <begin position="274"/>
        <end position="319"/>
    </location>
</feature>
<evidence type="ECO:0000259" key="5">
    <source>
        <dbReference type="Pfam" id="PF25954"/>
    </source>
</evidence>
<reference evidence="7 8" key="1">
    <citation type="submission" date="2016-11" db="EMBL/GenBank/DDBJ databases">
        <authorList>
            <person name="Jaros S."/>
            <person name="Januszkiewicz K."/>
            <person name="Wedrychowicz H."/>
        </authorList>
    </citation>
    <scope>NUCLEOTIDE SEQUENCE [LARGE SCALE GENOMIC DNA]</scope>
    <source>
        <strain evidence="7 8">DSM 21864</strain>
    </source>
</reference>
<accession>A0A1M6HHC4</accession>
<sequence>MKKTIIAILIASVIGIGGFAGYKYVYSKPASNNQTVRYTTANASKATIEKKITSSGTVETSLRETITSATVDTIKEVLVKPNDKVKKGQNLITYWNGSAAVIAPYDCIISEVNVKADGVVKSGMELLKIFDSENLSTKIQVDESELSLIQIGQSADIKLTAYPDEKFTGKVIDINQEGKNSNGVTTFEVTVKFDEIKNIKVGMTAEVSILINRKENVLAIPIEAVRKSKDSKVVMVAGDNNTPVVKKVETGIANNTLVEITSGLNEGDKIEIPVPVQSTQNSQNSNNKNNGSMLVPGMGQQRINSGGYNNRTGGQSPRN</sequence>
<evidence type="ECO:0000256" key="1">
    <source>
        <dbReference type="ARBA" id="ARBA00004196"/>
    </source>
</evidence>
<dbReference type="InterPro" id="IPR058792">
    <property type="entry name" value="Beta-barrel_RND_2"/>
</dbReference>
<comment type="similarity">
    <text evidence="2">Belongs to the membrane fusion protein (MFP) (TC 8.A.1) family.</text>
</comment>
<dbReference type="SUPFAM" id="SSF51230">
    <property type="entry name" value="Single hybrid motif"/>
    <property type="match status" value="1"/>
</dbReference>
<evidence type="ECO:0000313" key="7">
    <source>
        <dbReference type="EMBL" id="SHJ21626.1"/>
    </source>
</evidence>
<name>A0A1M6HHC4_9CLOT</name>
<dbReference type="PANTHER" id="PTHR32347">
    <property type="entry name" value="EFFLUX SYSTEM COMPONENT YKNX-RELATED"/>
    <property type="match status" value="1"/>
</dbReference>
<dbReference type="EMBL" id="FQZO01000003">
    <property type="protein sequence ID" value="SHJ21626.1"/>
    <property type="molecule type" value="Genomic_DNA"/>
</dbReference>
<dbReference type="Gene3D" id="2.40.420.20">
    <property type="match status" value="1"/>
</dbReference>
<evidence type="ECO:0000313" key="8">
    <source>
        <dbReference type="Proteomes" id="UP000184080"/>
    </source>
</evidence>
<dbReference type="RefSeq" id="WP_073007017.1">
    <property type="nucleotide sequence ID" value="NZ_FQZO01000003.1"/>
</dbReference>
<feature type="compositionally biased region" description="Low complexity" evidence="4">
    <location>
        <begin position="277"/>
        <end position="290"/>
    </location>
</feature>
<keyword evidence="3" id="KW-0175">Coiled coil</keyword>
<dbReference type="GO" id="GO:0022857">
    <property type="term" value="F:transmembrane transporter activity"/>
    <property type="evidence" value="ECO:0007669"/>
    <property type="project" value="InterPro"/>
</dbReference>
<gene>
    <name evidence="7" type="ORF">SAMN05444401_2522</name>
</gene>
<evidence type="ECO:0000259" key="6">
    <source>
        <dbReference type="Pfam" id="PF25967"/>
    </source>
</evidence>
<feature type="domain" description="CusB-like beta-barrel" evidence="5">
    <location>
        <begin position="139"/>
        <end position="208"/>
    </location>
</feature>
<dbReference type="InterPro" id="IPR058627">
    <property type="entry name" value="MdtA-like_C"/>
</dbReference>
<evidence type="ECO:0000256" key="2">
    <source>
        <dbReference type="ARBA" id="ARBA00009477"/>
    </source>
</evidence>
<evidence type="ECO:0000256" key="4">
    <source>
        <dbReference type="SAM" id="MobiDB-lite"/>
    </source>
</evidence>
<dbReference type="Pfam" id="PF25967">
    <property type="entry name" value="RND-MFP_C"/>
    <property type="match status" value="1"/>
</dbReference>
<dbReference type="Gene3D" id="2.40.30.170">
    <property type="match status" value="1"/>
</dbReference>
<dbReference type="NCBIfam" id="TIGR01730">
    <property type="entry name" value="RND_mfp"/>
    <property type="match status" value="1"/>
</dbReference>
<dbReference type="OrthoDB" id="1725043at2"/>
<organism evidence="7 8">
    <name type="scientific">Clostridium amylolyticum</name>
    <dbReference type="NCBI Taxonomy" id="1121298"/>
    <lineage>
        <taxon>Bacteria</taxon>
        <taxon>Bacillati</taxon>
        <taxon>Bacillota</taxon>
        <taxon>Clostridia</taxon>
        <taxon>Eubacteriales</taxon>
        <taxon>Clostridiaceae</taxon>
        <taxon>Clostridium</taxon>
    </lineage>
</organism>
<dbReference type="Pfam" id="PF25954">
    <property type="entry name" value="Beta-barrel_RND_2"/>
    <property type="match status" value="1"/>
</dbReference>
<dbReference type="PANTHER" id="PTHR32347:SF14">
    <property type="entry name" value="EFFLUX SYSTEM COMPONENT YKNX-RELATED"/>
    <property type="match status" value="1"/>
</dbReference>
<comment type="subcellular location">
    <subcellularLocation>
        <location evidence="1">Cell envelope</location>
    </subcellularLocation>
</comment>
<dbReference type="GO" id="GO:0030313">
    <property type="term" value="C:cell envelope"/>
    <property type="evidence" value="ECO:0007669"/>
    <property type="project" value="UniProtKB-SubCell"/>
</dbReference>
<dbReference type="STRING" id="1121298.SAMN05444401_2522"/>
<dbReference type="Proteomes" id="UP000184080">
    <property type="component" value="Unassembled WGS sequence"/>
</dbReference>
<dbReference type="AlphaFoldDB" id="A0A1M6HHC4"/>
<dbReference type="InterPro" id="IPR050465">
    <property type="entry name" value="UPF0194_transport"/>
</dbReference>
<dbReference type="Gene3D" id="2.40.50.100">
    <property type="match status" value="1"/>
</dbReference>
<keyword evidence="8" id="KW-1185">Reference proteome</keyword>
<protein>
    <submittedName>
        <fullName evidence="7">HlyD family secretion protein</fullName>
    </submittedName>
</protein>
<evidence type="ECO:0000256" key="3">
    <source>
        <dbReference type="ARBA" id="ARBA00023054"/>
    </source>
</evidence>
<feature type="compositionally biased region" description="Polar residues" evidence="4">
    <location>
        <begin position="301"/>
        <end position="319"/>
    </location>
</feature>
<proteinExistence type="inferred from homology"/>